<evidence type="ECO:0000313" key="2">
    <source>
        <dbReference type="Proteomes" id="UP001274896"/>
    </source>
</evidence>
<evidence type="ECO:0000313" key="1">
    <source>
        <dbReference type="EMBL" id="KAK3554492.1"/>
    </source>
</evidence>
<name>A0AAE0VBV8_9TELE</name>
<dbReference type="Proteomes" id="UP001274896">
    <property type="component" value="Unassembled WGS sequence"/>
</dbReference>
<gene>
    <name evidence="1" type="ORF">QTP70_024299</name>
</gene>
<organism evidence="1 2">
    <name type="scientific">Hemibagrus guttatus</name>
    <dbReference type="NCBI Taxonomy" id="175788"/>
    <lineage>
        <taxon>Eukaryota</taxon>
        <taxon>Metazoa</taxon>
        <taxon>Chordata</taxon>
        <taxon>Craniata</taxon>
        <taxon>Vertebrata</taxon>
        <taxon>Euteleostomi</taxon>
        <taxon>Actinopterygii</taxon>
        <taxon>Neopterygii</taxon>
        <taxon>Teleostei</taxon>
        <taxon>Ostariophysi</taxon>
        <taxon>Siluriformes</taxon>
        <taxon>Bagridae</taxon>
        <taxon>Hemibagrus</taxon>
    </lineage>
</organism>
<sequence>MEFEATVPGITAKVQSALNSEEPLILTDAQGNEIVESEGTKGISLRYFVHYSGNKLLVKYFPFQRRNFQDFNKRANERGL</sequence>
<comment type="caution">
    <text evidence="1">The sequence shown here is derived from an EMBL/GenBank/DDBJ whole genome shotgun (WGS) entry which is preliminary data.</text>
</comment>
<keyword evidence="2" id="KW-1185">Reference proteome</keyword>
<protein>
    <submittedName>
        <fullName evidence="1">Uncharacterized protein</fullName>
    </submittedName>
</protein>
<accession>A0AAE0VBV8</accession>
<dbReference type="AlphaFoldDB" id="A0AAE0VBV8"/>
<dbReference type="EMBL" id="JAUCMX010000002">
    <property type="protein sequence ID" value="KAK3554492.1"/>
    <property type="molecule type" value="Genomic_DNA"/>
</dbReference>
<feature type="non-terminal residue" evidence="1">
    <location>
        <position position="80"/>
    </location>
</feature>
<reference evidence="1" key="1">
    <citation type="submission" date="2023-06" db="EMBL/GenBank/DDBJ databases">
        <title>Male Hemibagrus guttatus genome.</title>
        <authorList>
            <person name="Bian C."/>
        </authorList>
    </citation>
    <scope>NUCLEOTIDE SEQUENCE</scope>
    <source>
        <strain evidence="1">Male_cb2023</strain>
        <tissue evidence="1">Muscle</tissue>
    </source>
</reference>
<proteinExistence type="predicted"/>